<feature type="domain" description="ABC transmembrane type-1" evidence="7">
    <location>
        <begin position="25"/>
        <end position="305"/>
    </location>
</feature>
<protein>
    <submittedName>
        <fullName evidence="8">ABC transporter ATP-binding protein/permease</fullName>
    </submittedName>
</protein>
<evidence type="ECO:0000256" key="4">
    <source>
        <dbReference type="ARBA" id="ARBA00023136"/>
    </source>
</evidence>
<dbReference type="PANTHER" id="PTHR43394">
    <property type="entry name" value="ATP-DEPENDENT PERMEASE MDL1, MITOCHONDRIAL"/>
    <property type="match status" value="1"/>
</dbReference>
<evidence type="ECO:0000256" key="3">
    <source>
        <dbReference type="ARBA" id="ARBA00022989"/>
    </source>
</evidence>
<keyword evidence="2 5" id="KW-0812">Transmembrane</keyword>
<evidence type="ECO:0000256" key="2">
    <source>
        <dbReference type="ARBA" id="ARBA00022692"/>
    </source>
</evidence>
<feature type="transmembrane region" description="Helical" evidence="5">
    <location>
        <begin position="162"/>
        <end position="180"/>
    </location>
</feature>
<dbReference type="Gene3D" id="1.20.1560.10">
    <property type="entry name" value="ABC transporter type 1, transmembrane domain"/>
    <property type="match status" value="1"/>
</dbReference>
<dbReference type="Pfam" id="PF00664">
    <property type="entry name" value="ABC_membrane"/>
    <property type="match status" value="1"/>
</dbReference>
<feature type="transmembrane region" description="Helical" evidence="5">
    <location>
        <begin position="59"/>
        <end position="78"/>
    </location>
</feature>
<dbReference type="Pfam" id="PF00005">
    <property type="entry name" value="ABC_tran"/>
    <property type="match status" value="1"/>
</dbReference>
<evidence type="ECO:0000313" key="8">
    <source>
        <dbReference type="EMBL" id="UQT54887.1"/>
    </source>
</evidence>
<keyword evidence="3 5" id="KW-1133">Transmembrane helix</keyword>
<dbReference type="PROSITE" id="PS50929">
    <property type="entry name" value="ABC_TM1F"/>
    <property type="match status" value="1"/>
</dbReference>
<dbReference type="InterPro" id="IPR017871">
    <property type="entry name" value="ABC_transporter-like_CS"/>
</dbReference>
<dbReference type="InterPro" id="IPR003439">
    <property type="entry name" value="ABC_transporter-like_ATP-bd"/>
</dbReference>
<keyword evidence="8" id="KW-0067">ATP-binding</keyword>
<comment type="subcellular location">
    <subcellularLocation>
        <location evidence="1">Cell membrane</location>
        <topology evidence="1">Multi-pass membrane protein</topology>
    </subcellularLocation>
</comment>
<keyword evidence="4 5" id="KW-0472">Membrane</keyword>
<dbReference type="InterPro" id="IPR036640">
    <property type="entry name" value="ABC1_TM_sf"/>
</dbReference>
<feature type="transmembrane region" description="Helical" evidence="5">
    <location>
        <begin position="136"/>
        <end position="156"/>
    </location>
</feature>
<dbReference type="Gene3D" id="3.40.50.300">
    <property type="entry name" value="P-loop containing nucleotide triphosphate hydrolases"/>
    <property type="match status" value="1"/>
</dbReference>
<dbReference type="PANTHER" id="PTHR43394:SF1">
    <property type="entry name" value="ATP-BINDING CASSETTE SUB-FAMILY B MEMBER 10, MITOCHONDRIAL"/>
    <property type="match status" value="1"/>
</dbReference>
<feature type="transmembrane region" description="Helical" evidence="5">
    <location>
        <begin position="248"/>
        <end position="268"/>
    </location>
</feature>
<gene>
    <name evidence="8" type="ORF">M4V62_07130</name>
</gene>
<dbReference type="SUPFAM" id="SSF90123">
    <property type="entry name" value="ABC transporter transmembrane region"/>
    <property type="match status" value="1"/>
</dbReference>
<evidence type="ECO:0000259" key="7">
    <source>
        <dbReference type="PROSITE" id="PS50929"/>
    </source>
</evidence>
<dbReference type="InterPro" id="IPR039421">
    <property type="entry name" value="Type_1_exporter"/>
</dbReference>
<reference evidence="8 9" key="1">
    <citation type="submission" date="2022-05" db="EMBL/GenBank/DDBJ databases">
        <authorList>
            <person name="Zhou X."/>
            <person name="Li K."/>
            <person name="Man Y."/>
        </authorList>
    </citation>
    <scope>NUCLEOTIDE SEQUENCE [LARGE SCALE GENOMIC DNA]</scope>
    <source>
        <strain evidence="8 9">MS405</strain>
    </source>
</reference>
<dbReference type="InterPro" id="IPR027417">
    <property type="entry name" value="P-loop_NTPase"/>
</dbReference>
<evidence type="ECO:0000256" key="1">
    <source>
        <dbReference type="ARBA" id="ARBA00004651"/>
    </source>
</evidence>
<dbReference type="GO" id="GO:0005524">
    <property type="term" value="F:ATP binding"/>
    <property type="evidence" value="ECO:0007669"/>
    <property type="project" value="UniProtKB-KW"/>
</dbReference>
<dbReference type="RefSeq" id="WP_249586378.1">
    <property type="nucleotide sequence ID" value="NZ_BAAAQL010000009.1"/>
</dbReference>
<evidence type="ECO:0000256" key="5">
    <source>
        <dbReference type="SAM" id="Phobius"/>
    </source>
</evidence>
<evidence type="ECO:0000259" key="6">
    <source>
        <dbReference type="PROSITE" id="PS50893"/>
    </source>
</evidence>
<dbReference type="Proteomes" id="UP000829992">
    <property type="component" value="Chromosome"/>
</dbReference>
<accession>A0ABY4PM56</accession>
<feature type="domain" description="ABC transporter" evidence="6">
    <location>
        <begin position="332"/>
        <end position="564"/>
    </location>
</feature>
<dbReference type="PROSITE" id="PS00211">
    <property type="entry name" value="ABC_TRANSPORTER_1"/>
    <property type="match status" value="1"/>
</dbReference>
<proteinExistence type="predicted"/>
<sequence length="564" mass="58031">MSTSSPSGRDVLRESIRGQRRDVGVGALLGSGHQIGEALVPVLIGVAIDQAVTDSDTGALLVCLGVLAVGYVALALSFRFGAMAGERAAARAEHTLRISLVRRILDPGGGAEEGRLPGALANIATEDAKRVGAVNMALMAGISALTGILTCAVVLLRMSLTLGLVVLLGTPVLLWLGHLLSKPLEHRSEAEQERAAHASAVAADLVTGLRILKGIGGESAAIARYRTTSRDSLGATLKAARAQAFQSGVVLALTGFLIAAVALVGGRLAAQGSISLGELVSAVGLALFLLGPLETLSWVNAELAQGRASATRIAEVVATPATITAGERSLSQPVRGAVRLDGVRHGGLRGVDLDVAPGELLGVVATDPAHAGDLLRCLARRTDPDTGTVALDGMSLRDLDPAELRTAMLVADHDADLFAGTVRENVTAAAPDGADPEQAMAAAGVTQVAQTLPDGEHTPVGERGHSLSGGQRQRVALARALAAERPVLVVHDPTTAVDAVTEARIAAGLREIRKGRTTILVTTSPALLSVTDRVVLLDEGRVTDTAPHAELIQRHEAYRTAVLA</sequence>
<keyword evidence="8" id="KW-0547">Nucleotide-binding</keyword>
<dbReference type="InterPro" id="IPR011527">
    <property type="entry name" value="ABC1_TM_dom"/>
</dbReference>
<evidence type="ECO:0000313" key="9">
    <source>
        <dbReference type="Proteomes" id="UP000829992"/>
    </source>
</evidence>
<organism evidence="8 9">
    <name type="scientific">Streptomyces durmitorensis</name>
    <dbReference type="NCBI Taxonomy" id="319947"/>
    <lineage>
        <taxon>Bacteria</taxon>
        <taxon>Bacillati</taxon>
        <taxon>Actinomycetota</taxon>
        <taxon>Actinomycetes</taxon>
        <taxon>Kitasatosporales</taxon>
        <taxon>Streptomycetaceae</taxon>
        <taxon>Streptomyces</taxon>
    </lineage>
</organism>
<dbReference type="PROSITE" id="PS50893">
    <property type="entry name" value="ABC_TRANSPORTER_2"/>
    <property type="match status" value="1"/>
</dbReference>
<name>A0ABY4PM56_9ACTN</name>
<dbReference type="CDD" id="cd07346">
    <property type="entry name" value="ABC_6TM_exporters"/>
    <property type="match status" value="1"/>
</dbReference>
<dbReference type="SUPFAM" id="SSF52540">
    <property type="entry name" value="P-loop containing nucleoside triphosphate hydrolases"/>
    <property type="match status" value="1"/>
</dbReference>
<keyword evidence="9" id="KW-1185">Reference proteome</keyword>
<dbReference type="EMBL" id="CP097289">
    <property type="protein sequence ID" value="UQT54887.1"/>
    <property type="molecule type" value="Genomic_DNA"/>
</dbReference>